<protein>
    <submittedName>
        <fullName evidence="3">NAD(P)-binding protein</fullName>
    </submittedName>
</protein>
<dbReference type="PRINTS" id="PR00081">
    <property type="entry name" value="GDHRDH"/>
</dbReference>
<keyword evidence="4" id="KW-1185">Reference proteome</keyword>
<evidence type="ECO:0000313" key="3">
    <source>
        <dbReference type="EMBL" id="KAF2254855.1"/>
    </source>
</evidence>
<gene>
    <name evidence="3" type="ORF">BU26DRAFT_514679</name>
</gene>
<dbReference type="GO" id="GO:0016491">
    <property type="term" value="F:oxidoreductase activity"/>
    <property type="evidence" value="ECO:0007669"/>
    <property type="project" value="UniProtKB-KW"/>
</dbReference>
<reference evidence="3" key="1">
    <citation type="journal article" date="2020" name="Stud. Mycol.">
        <title>101 Dothideomycetes genomes: a test case for predicting lifestyles and emergence of pathogens.</title>
        <authorList>
            <person name="Haridas S."/>
            <person name="Albert R."/>
            <person name="Binder M."/>
            <person name="Bloem J."/>
            <person name="Labutti K."/>
            <person name="Salamov A."/>
            <person name="Andreopoulos B."/>
            <person name="Baker S."/>
            <person name="Barry K."/>
            <person name="Bills G."/>
            <person name="Bluhm B."/>
            <person name="Cannon C."/>
            <person name="Castanera R."/>
            <person name="Culley D."/>
            <person name="Daum C."/>
            <person name="Ezra D."/>
            <person name="Gonzalez J."/>
            <person name="Henrissat B."/>
            <person name="Kuo A."/>
            <person name="Liang C."/>
            <person name="Lipzen A."/>
            <person name="Lutzoni F."/>
            <person name="Magnuson J."/>
            <person name="Mondo S."/>
            <person name="Nolan M."/>
            <person name="Ohm R."/>
            <person name="Pangilinan J."/>
            <person name="Park H.-J."/>
            <person name="Ramirez L."/>
            <person name="Alfaro M."/>
            <person name="Sun H."/>
            <person name="Tritt A."/>
            <person name="Yoshinaga Y."/>
            <person name="Zwiers L.-H."/>
            <person name="Turgeon B."/>
            <person name="Goodwin S."/>
            <person name="Spatafora J."/>
            <person name="Crous P."/>
            <person name="Grigoriev I."/>
        </authorList>
    </citation>
    <scope>NUCLEOTIDE SEQUENCE</scope>
    <source>
        <strain evidence="3">CBS 122368</strain>
    </source>
</reference>
<organism evidence="3 4">
    <name type="scientific">Trematosphaeria pertusa</name>
    <dbReference type="NCBI Taxonomy" id="390896"/>
    <lineage>
        <taxon>Eukaryota</taxon>
        <taxon>Fungi</taxon>
        <taxon>Dikarya</taxon>
        <taxon>Ascomycota</taxon>
        <taxon>Pezizomycotina</taxon>
        <taxon>Dothideomycetes</taxon>
        <taxon>Pleosporomycetidae</taxon>
        <taxon>Pleosporales</taxon>
        <taxon>Massarineae</taxon>
        <taxon>Trematosphaeriaceae</taxon>
        <taxon>Trematosphaeria</taxon>
    </lineage>
</organism>
<dbReference type="Proteomes" id="UP000800094">
    <property type="component" value="Unassembled WGS sequence"/>
</dbReference>
<dbReference type="PANTHER" id="PTHR44229">
    <property type="entry name" value="15-HYDROXYPROSTAGLANDIN DEHYDROGENASE [NAD(+)]"/>
    <property type="match status" value="1"/>
</dbReference>
<keyword evidence="2" id="KW-0560">Oxidoreductase</keyword>
<dbReference type="GO" id="GO:0005737">
    <property type="term" value="C:cytoplasm"/>
    <property type="evidence" value="ECO:0007669"/>
    <property type="project" value="TreeGrafter"/>
</dbReference>
<proteinExistence type="inferred from homology"/>
<dbReference type="AlphaFoldDB" id="A0A6A6IWC9"/>
<evidence type="ECO:0000256" key="1">
    <source>
        <dbReference type="ARBA" id="ARBA00006484"/>
    </source>
</evidence>
<name>A0A6A6IWC9_9PLEO</name>
<comment type="similarity">
    <text evidence="1">Belongs to the short-chain dehydrogenases/reductases (SDR) family.</text>
</comment>
<evidence type="ECO:0000256" key="2">
    <source>
        <dbReference type="ARBA" id="ARBA00023002"/>
    </source>
</evidence>
<dbReference type="RefSeq" id="XP_033689859.1">
    <property type="nucleotide sequence ID" value="XM_033827893.1"/>
</dbReference>
<dbReference type="SUPFAM" id="SSF51735">
    <property type="entry name" value="NAD(P)-binding Rossmann-fold domains"/>
    <property type="match status" value="1"/>
</dbReference>
<accession>A0A6A6IWC9</accession>
<dbReference type="GeneID" id="54581223"/>
<evidence type="ECO:0000313" key="4">
    <source>
        <dbReference type="Proteomes" id="UP000800094"/>
    </source>
</evidence>
<dbReference type="InterPro" id="IPR002347">
    <property type="entry name" value="SDR_fam"/>
</dbReference>
<dbReference type="Gene3D" id="3.40.50.720">
    <property type="entry name" value="NAD(P)-binding Rossmann-like Domain"/>
    <property type="match status" value="1"/>
</dbReference>
<dbReference type="OrthoDB" id="5371740at2759"/>
<dbReference type="EMBL" id="ML987190">
    <property type="protein sequence ID" value="KAF2254855.1"/>
    <property type="molecule type" value="Genomic_DNA"/>
</dbReference>
<dbReference type="Pfam" id="PF00106">
    <property type="entry name" value="adh_short"/>
    <property type="match status" value="1"/>
</dbReference>
<dbReference type="InterPro" id="IPR036291">
    <property type="entry name" value="NAD(P)-bd_dom_sf"/>
</dbReference>
<sequence length="305" mass="33191">MLRPVSAIVYYSAPKDRTALVAVMASSAPVAIVTGGNSGMGMGIVRQLVKRGWKVAIADINENKEFAEELGEASSFHKCNVADYDSQAEMFQQVWDKYKRLDALCANAGIVDKSSIFIFEHRGSDKIPPKPDLLTTDVDYKGVVYGTQLAIHFMRKNEVPGGKIVVTASVAAVVPHESYPEYDGAKAAAVNFVRATARILKSKENISINAVCPGIVHTSIIPQEMVDAVTPDCLTPVSTIVAAYQRCLDDDALFGKVIECSTDKQFFLEAPSLANGRFSKRAVTVWDPLFKMYHKESSGLPDAIP</sequence>
<dbReference type="PANTHER" id="PTHR44229:SF4">
    <property type="entry name" value="15-HYDROXYPROSTAGLANDIN DEHYDROGENASE [NAD(+)]"/>
    <property type="match status" value="1"/>
</dbReference>